<sequence>MTLWVVLGIAGAVVAGSVGWVAWRDRERASSAEDGRAVAAALDDQQRYEAGRHVSQSTVVQWGQHQ</sequence>
<dbReference type="AlphaFoldDB" id="A0A1C5JYQ0"/>
<reference evidence="2" key="1">
    <citation type="submission" date="2016-06" db="EMBL/GenBank/DDBJ databases">
        <authorList>
            <person name="Varghese N."/>
            <person name="Submissions Spin"/>
        </authorList>
    </citation>
    <scope>NUCLEOTIDE SEQUENCE [LARGE SCALE GENOMIC DNA]</scope>
    <source>
        <strain evidence="2">DSM 45161</strain>
    </source>
</reference>
<protein>
    <submittedName>
        <fullName evidence="1">Uncharacterized protein</fullName>
    </submittedName>
</protein>
<keyword evidence="2" id="KW-1185">Reference proteome</keyword>
<proteinExistence type="predicted"/>
<organism evidence="1 2">
    <name type="scientific">Micromonospora coxensis</name>
    <dbReference type="NCBI Taxonomy" id="356852"/>
    <lineage>
        <taxon>Bacteria</taxon>
        <taxon>Bacillati</taxon>
        <taxon>Actinomycetota</taxon>
        <taxon>Actinomycetes</taxon>
        <taxon>Micromonosporales</taxon>
        <taxon>Micromonosporaceae</taxon>
        <taxon>Micromonospora</taxon>
    </lineage>
</organism>
<dbReference type="RefSeq" id="WP_088978762.1">
    <property type="nucleotide sequence ID" value="NZ_LT607753.1"/>
</dbReference>
<dbReference type="Proteomes" id="UP000198215">
    <property type="component" value="Chromosome I"/>
</dbReference>
<accession>A0A1C5JYQ0</accession>
<gene>
    <name evidence="1" type="ORF">GA0070614_5662</name>
</gene>
<evidence type="ECO:0000313" key="1">
    <source>
        <dbReference type="EMBL" id="SCG75389.1"/>
    </source>
</evidence>
<dbReference type="EMBL" id="LT607753">
    <property type="protein sequence ID" value="SCG75389.1"/>
    <property type="molecule type" value="Genomic_DNA"/>
</dbReference>
<evidence type="ECO:0000313" key="2">
    <source>
        <dbReference type="Proteomes" id="UP000198215"/>
    </source>
</evidence>
<name>A0A1C5JYQ0_9ACTN</name>